<comment type="caution">
    <text evidence="2">The sequence shown here is derived from an EMBL/GenBank/DDBJ whole genome shotgun (WGS) entry which is preliminary data.</text>
</comment>
<dbReference type="Proteomes" id="UP000235388">
    <property type="component" value="Unassembled WGS sequence"/>
</dbReference>
<feature type="region of interest" description="Disordered" evidence="1">
    <location>
        <begin position="202"/>
        <end position="283"/>
    </location>
</feature>
<feature type="compositionally biased region" description="Basic and acidic residues" evidence="1">
    <location>
        <begin position="242"/>
        <end position="260"/>
    </location>
</feature>
<dbReference type="AlphaFoldDB" id="A0A2N5UVL3"/>
<dbReference type="EMBL" id="PGCJ01000165">
    <property type="protein sequence ID" value="PLW41784.1"/>
    <property type="molecule type" value="Genomic_DNA"/>
</dbReference>
<evidence type="ECO:0000313" key="2">
    <source>
        <dbReference type="EMBL" id="PLW41784.1"/>
    </source>
</evidence>
<keyword evidence="3" id="KW-1185">Reference proteome</keyword>
<feature type="region of interest" description="Disordered" evidence="1">
    <location>
        <begin position="398"/>
        <end position="455"/>
    </location>
</feature>
<proteinExistence type="predicted"/>
<evidence type="ECO:0008006" key="4">
    <source>
        <dbReference type="Google" id="ProtNLM"/>
    </source>
</evidence>
<protein>
    <recommendedName>
        <fullName evidence="4">Core-binding (CB) domain-containing protein</fullName>
    </recommendedName>
</protein>
<accession>A0A2N5UVL3</accession>
<sequence>MFIVWTDNTTTEHAIHKRKSGNRTVNDKWKLIQTLLVRLQANLVAQRVSSGENRANDLSRGIKADLKERNRPTTLKSYDAAVRKFLKSIEATGETKFVLPATADQIYHFCFWAGQEAGQPTEHNVTAKRVQKYLYGLKAWHLYHDKVYPATTEARVAVMLRASAKEDAAEPEKEKKKADMPYHLVHLTSKLLSAGPRVKVGGLLGDGTPVQSYLPKRERPAIREARTSNGRRRVPPAQGGRGEGHNHPLRCQDGKTRRAPENPPVPTQQPLVPSGGVEKENQRSRRTWSIDLWVLPRRRNQTQPNPIRDYEDPGEGGALFRYAMEVPIEEIKKLGRWESDCYQLYIRPYSAKETKDAKRLSPDPSLWEGKGFGAFYLIHPPLSAFVRNPPPAKALRKQAGATVRHLQPEDGRREEPQRLEGGSLSAQPTLREAWGAGRPSPQVDLGKPQRRADQS</sequence>
<evidence type="ECO:0000256" key="1">
    <source>
        <dbReference type="SAM" id="MobiDB-lite"/>
    </source>
</evidence>
<reference evidence="2 3" key="1">
    <citation type="submission" date="2017-11" db="EMBL/GenBank/DDBJ databases">
        <title>De novo assembly and phasing of dikaryotic genomes from two isolates of Puccinia coronata f. sp. avenae, the causal agent of oat crown rust.</title>
        <authorList>
            <person name="Miller M.E."/>
            <person name="Zhang Y."/>
            <person name="Omidvar V."/>
            <person name="Sperschneider J."/>
            <person name="Schwessinger B."/>
            <person name="Raley C."/>
            <person name="Palmer J.M."/>
            <person name="Garnica D."/>
            <person name="Upadhyaya N."/>
            <person name="Rathjen J."/>
            <person name="Taylor J.M."/>
            <person name="Park R.F."/>
            <person name="Dodds P.N."/>
            <person name="Hirsch C.D."/>
            <person name="Kianian S.F."/>
            <person name="Figueroa M."/>
        </authorList>
    </citation>
    <scope>NUCLEOTIDE SEQUENCE [LARGE SCALE GENOMIC DNA]</scope>
    <source>
        <strain evidence="2">12NC29</strain>
    </source>
</reference>
<organism evidence="2 3">
    <name type="scientific">Puccinia coronata f. sp. avenae</name>
    <dbReference type="NCBI Taxonomy" id="200324"/>
    <lineage>
        <taxon>Eukaryota</taxon>
        <taxon>Fungi</taxon>
        <taxon>Dikarya</taxon>
        <taxon>Basidiomycota</taxon>
        <taxon>Pucciniomycotina</taxon>
        <taxon>Pucciniomycetes</taxon>
        <taxon>Pucciniales</taxon>
        <taxon>Pucciniaceae</taxon>
        <taxon>Puccinia</taxon>
    </lineage>
</organism>
<dbReference type="OrthoDB" id="3266428at2759"/>
<dbReference type="PANTHER" id="PTHR33050:SF7">
    <property type="entry name" value="RIBONUCLEASE H"/>
    <property type="match status" value="1"/>
</dbReference>
<feature type="compositionally biased region" description="Basic and acidic residues" evidence="1">
    <location>
        <begin position="406"/>
        <end position="418"/>
    </location>
</feature>
<gene>
    <name evidence="2" type="ORF">PCANC_11487</name>
</gene>
<name>A0A2N5UVL3_9BASI</name>
<dbReference type="InterPro" id="IPR052055">
    <property type="entry name" value="Hepadnavirus_pol/RT"/>
</dbReference>
<feature type="compositionally biased region" description="Basic and acidic residues" evidence="1">
    <location>
        <begin position="215"/>
        <end position="226"/>
    </location>
</feature>
<evidence type="ECO:0000313" key="3">
    <source>
        <dbReference type="Proteomes" id="UP000235388"/>
    </source>
</evidence>
<dbReference type="PANTHER" id="PTHR33050">
    <property type="entry name" value="REVERSE TRANSCRIPTASE DOMAIN-CONTAINING PROTEIN"/>
    <property type="match status" value="1"/>
</dbReference>